<keyword evidence="2" id="KW-1185">Reference proteome</keyword>
<dbReference type="AlphaFoldDB" id="A0A9W5Y5A0"/>
<evidence type="ECO:0000313" key="1">
    <source>
        <dbReference type="EMBL" id="GKU26827.1"/>
    </source>
</evidence>
<dbReference type="InterPro" id="IPR014710">
    <property type="entry name" value="RmlC-like_jellyroll"/>
</dbReference>
<protein>
    <recommendedName>
        <fullName evidence="3">AraC-type arabinose-binding/dimerisation domain-containing protein</fullName>
    </recommendedName>
</protein>
<reference evidence="1" key="1">
    <citation type="journal article" date="2023" name="Int. J. Syst. Evol. Microbiol.">
        <title>&lt;i&gt;Clostridium folliculivorans&lt;/i&gt; sp. nov., isolated from soil samples of an organic paddy in Japan.</title>
        <authorList>
            <person name="Tazawa J."/>
            <person name="Kobayashi H."/>
            <person name="Tanizawa Y."/>
            <person name="Uchino A."/>
            <person name="Tanaka F."/>
            <person name="Urashima Y."/>
            <person name="Miura S."/>
            <person name="Sakamoto M."/>
            <person name="Ohkuma M."/>
            <person name="Tohno M."/>
        </authorList>
    </citation>
    <scope>NUCLEOTIDE SEQUENCE</scope>
    <source>
        <strain evidence="1">D1-1</strain>
    </source>
</reference>
<dbReference type="SUPFAM" id="SSF51182">
    <property type="entry name" value="RmlC-like cupins"/>
    <property type="match status" value="1"/>
</dbReference>
<dbReference type="EMBL" id="BQXY01000007">
    <property type="protein sequence ID" value="GKU26827.1"/>
    <property type="molecule type" value="Genomic_DNA"/>
</dbReference>
<organism evidence="1 2">
    <name type="scientific">Clostridium folliculivorans</name>
    <dbReference type="NCBI Taxonomy" id="2886038"/>
    <lineage>
        <taxon>Bacteria</taxon>
        <taxon>Bacillati</taxon>
        <taxon>Bacillota</taxon>
        <taxon>Clostridia</taxon>
        <taxon>Eubacteriales</taxon>
        <taxon>Clostridiaceae</taxon>
        <taxon>Clostridium</taxon>
    </lineage>
</organism>
<dbReference type="Gene3D" id="2.60.120.10">
    <property type="entry name" value="Jelly Rolls"/>
    <property type="match status" value="1"/>
</dbReference>
<name>A0A9W5Y5A0_9CLOT</name>
<dbReference type="InterPro" id="IPR011051">
    <property type="entry name" value="RmlC_Cupin_sf"/>
</dbReference>
<sequence>MYVVAGRLDVFINSVKYELTKDDLMVINLNEVHSTQNLSINNVILVQIPYEFLKEYYEEIDNLSFNCNSTLV</sequence>
<evidence type="ECO:0000313" key="2">
    <source>
        <dbReference type="Proteomes" id="UP001057868"/>
    </source>
</evidence>
<gene>
    <name evidence="1" type="ORF">CFOLD11_36540</name>
</gene>
<accession>A0A9W5Y5A0</accession>
<dbReference type="Proteomes" id="UP001057868">
    <property type="component" value="Unassembled WGS sequence"/>
</dbReference>
<evidence type="ECO:0008006" key="3">
    <source>
        <dbReference type="Google" id="ProtNLM"/>
    </source>
</evidence>
<comment type="caution">
    <text evidence="1">The sequence shown here is derived from an EMBL/GenBank/DDBJ whole genome shotgun (WGS) entry which is preliminary data.</text>
</comment>
<proteinExistence type="predicted"/>